<evidence type="ECO:0000313" key="1">
    <source>
        <dbReference type="EMBL" id="OHE99730.1"/>
    </source>
</evidence>
<accession>A0A1G4BEA9</accession>
<proteinExistence type="predicted"/>
<evidence type="ECO:0000313" key="2">
    <source>
        <dbReference type="Proteomes" id="UP000176998"/>
    </source>
</evidence>
<dbReference type="EMBL" id="MJBS01000033">
    <property type="protein sequence ID" value="OHE99730.1"/>
    <property type="molecule type" value="Genomic_DNA"/>
</dbReference>
<keyword evidence="2" id="KW-1185">Reference proteome</keyword>
<name>A0A1G4BEA9_9PEZI</name>
<protein>
    <submittedName>
        <fullName evidence="1">Uncharacterized protein</fullName>
    </submittedName>
</protein>
<dbReference type="GeneID" id="34558023"/>
<organism evidence="1 2">
    <name type="scientific">Colletotrichum orchidophilum</name>
    <dbReference type="NCBI Taxonomy" id="1209926"/>
    <lineage>
        <taxon>Eukaryota</taxon>
        <taxon>Fungi</taxon>
        <taxon>Dikarya</taxon>
        <taxon>Ascomycota</taxon>
        <taxon>Pezizomycotina</taxon>
        <taxon>Sordariomycetes</taxon>
        <taxon>Hypocreomycetidae</taxon>
        <taxon>Glomerellales</taxon>
        <taxon>Glomerellaceae</taxon>
        <taxon>Colletotrichum</taxon>
    </lineage>
</organism>
<reference evidence="1 2" key="1">
    <citation type="submission" date="2016-09" db="EMBL/GenBank/DDBJ databases">
        <authorList>
            <person name="Capua I."/>
            <person name="De Benedictis P."/>
            <person name="Joannis T."/>
            <person name="Lombin L.H."/>
            <person name="Cattoli G."/>
        </authorList>
    </citation>
    <scope>NUCLEOTIDE SEQUENCE [LARGE SCALE GENOMIC DNA]</scope>
    <source>
        <strain evidence="1 2">IMI 309357</strain>
    </source>
</reference>
<comment type="caution">
    <text evidence="1">The sequence shown here is derived from an EMBL/GenBank/DDBJ whole genome shotgun (WGS) entry which is preliminary data.</text>
</comment>
<gene>
    <name evidence="1" type="ORF">CORC01_04866</name>
</gene>
<dbReference type="AlphaFoldDB" id="A0A1G4BEA9"/>
<sequence length="181" mass="19429">MDLLHCRRLAAGGVWGIWYKFLPSPAPPSAPGHSSDLAFFDVPRKSEKSAQSPIVSRLVHPFKNSNIHSTISPTFTNLNVHLTPLSYPNLHISKQSSPWVTTAPTTTAPFTATIPSPVLAIDAIFAQHQKEALPSKTVFFPKLSDGVPPPHGPPMAIVGSSGPAGRLGIRGLRTEATTRMI</sequence>
<dbReference type="Proteomes" id="UP000176998">
    <property type="component" value="Unassembled WGS sequence"/>
</dbReference>
<dbReference type="RefSeq" id="XP_022476875.1">
    <property type="nucleotide sequence ID" value="XM_022616513.1"/>
</dbReference>